<evidence type="ECO:0000313" key="3">
    <source>
        <dbReference type="Proteomes" id="UP000184275"/>
    </source>
</evidence>
<protein>
    <submittedName>
        <fullName evidence="2">GDP-4-dehydro-6-deoxy-D-mannose reductase</fullName>
    </submittedName>
</protein>
<dbReference type="Proteomes" id="UP000184275">
    <property type="component" value="Unassembled WGS sequence"/>
</dbReference>
<dbReference type="InterPro" id="IPR036291">
    <property type="entry name" value="NAD(P)-bd_dom_sf"/>
</dbReference>
<dbReference type="PANTHER" id="PTHR43000">
    <property type="entry name" value="DTDP-D-GLUCOSE 4,6-DEHYDRATASE-RELATED"/>
    <property type="match status" value="1"/>
</dbReference>
<dbReference type="Gene3D" id="3.90.25.10">
    <property type="entry name" value="UDP-galactose 4-epimerase, domain 1"/>
    <property type="match status" value="1"/>
</dbReference>
<accession>A0A1M6QYZ0</accession>
<dbReference type="EMBL" id="FRAW01000003">
    <property type="protein sequence ID" value="SHK25451.1"/>
    <property type="molecule type" value="Genomic_DNA"/>
</dbReference>
<reference evidence="3" key="1">
    <citation type="submission" date="2016-11" db="EMBL/GenBank/DDBJ databases">
        <authorList>
            <person name="Varghese N."/>
            <person name="Submissions S."/>
        </authorList>
    </citation>
    <scope>NUCLEOTIDE SEQUENCE [LARGE SCALE GENOMIC DNA]</scope>
    <source>
        <strain evidence="3">UWOS</strain>
    </source>
</reference>
<evidence type="ECO:0000259" key="1">
    <source>
        <dbReference type="Pfam" id="PF16363"/>
    </source>
</evidence>
<feature type="domain" description="NAD(P)-binding" evidence="1">
    <location>
        <begin position="5"/>
        <end position="272"/>
    </location>
</feature>
<name>A0A1M6QYZ0_9BACT</name>
<organism evidence="2 3">
    <name type="scientific">Fibrobacter intestinalis</name>
    <dbReference type="NCBI Taxonomy" id="28122"/>
    <lineage>
        <taxon>Bacteria</taxon>
        <taxon>Pseudomonadati</taxon>
        <taxon>Fibrobacterota</taxon>
        <taxon>Fibrobacteria</taxon>
        <taxon>Fibrobacterales</taxon>
        <taxon>Fibrobacteraceae</taxon>
        <taxon>Fibrobacter</taxon>
    </lineage>
</organism>
<keyword evidence="3" id="KW-1185">Reference proteome</keyword>
<dbReference type="AlphaFoldDB" id="A0A1M6QYZ0"/>
<dbReference type="InterPro" id="IPR016040">
    <property type="entry name" value="NAD(P)-bd_dom"/>
</dbReference>
<sequence length="293" mass="32403">MPKTLVVGASGFVGGYLVRELVQAGHQVVQANFPEFNLLEKSAVDAAVQNADPDYVVNLAAISSVGESWKNPVMTVDVNIKGTLYLLDAVQRFAPSAKVLLIGSAEEYAAKNSPLVEADTLEASNPYGITKIAQENFAELYRKKYGMRIVCTRSFNHTGIGQTPTFALPSFCKQVAEIDKSGKPGKIYVGNLTAVRDFSDVEDVVHVYRMLLENDNAWAVYNVGSGIAYSMQELLQTIIGFAKVPIEIVQDVAKMRPVDIPYLCADNSRIRKFWRGTDIRTTIKKMFDFYRNA</sequence>
<evidence type="ECO:0000313" key="2">
    <source>
        <dbReference type="EMBL" id="SHK25451.1"/>
    </source>
</evidence>
<dbReference type="Gene3D" id="3.40.50.720">
    <property type="entry name" value="NAD(P)-binding Rossmann-like Domain"/>
    <property type="match status" value="1"/>
</dbReference>
<dbReference type="SUPFAM" id="SSF51735">
    <property type="entry name" value="NAD(P)-binding Rossmann-fold domains"/>
    <property type="match status" value="1"/>
</dbReference>
<dbReference type="Pfam" id="PF16363">
    <property type="entry name" value="GDP_Man_Dehyd"/>
    <property type="match status" value="1"/>
</dbReference>
<proteinExistence type="predicted"/>
<dbReference type="RefSeq" id="WP_073302356.1">
    <property type="nucleotide sequence ID" value="NZ_FRAW01000003.1"/>
</dbReference>
<gene>
    <name evidence="2" type="ORF">SAMN05720469_10353</name>
</gene>